<gene>
    <name evidence="1" type="ORF">DAPPUDRAFT_340008</name>
</gene>
<dbReference type="InterPro" id="IPR036691">
    <property type="entry name" value="Endo/exonu/phosph_ase_sf"/>
</dbReference>
<dbReference type="AlphaFoldDB" id="E9I3S0"/>
<dbReference type="PhylomeDB" id="E9I3S0"/>
<sequence length="255" mass="29937">MLFHKDAPGFNRLVHDTALDIRDKYMVVHTWWEDIPVFFHNVYAPVPNEEREEFFEALPRNFPANAKHIVMGDFNLPLDRECDAKVPSASNHTGRMECVGWLQALGVVDAWRIHHPLARVFSSPRRKNRLDYIFLDEELMRQAYARSEYFSSDLIVEHMCHKVILQPIVQSRSRAYWKLPKELLEVPQVADTIRAEANRILQVLREANNPGVVWMGWKKRTKSFLQQYHAQYLVSKTRVIDKAKRLWLSAQSDEA</sequence>
<evidence type="ECO:0000313" key="2">
    <source>
        <dbReference type="Proteomes" id="UP000000305"/>
    </source>
</evidence>
<evidence type="ECO:0008006" key="3">
    <source>
        <dbReference type="Google" id="ProtNLM"/>
    </source>
</evidence>
<dbReference type="KEGG" id="dpx:DAPPUDRAFT_340008"/>
<proteinExistence type="predicted"/>
<dbReference type="Gene3D" id="3.60.10.10">
    <property type="entry name" value="Endonuclease/exonuclease/phosphatase"/>
    <property type="match status" value="1"/>
</dbReference>
<organism evidence="1 2">
    <name type="scientific">Daphnia pulex</name>
    <name type="common">Water flea</name>
    <dbReference type="NCBI Taxonomy" id="6669"/>
    <lineage>
        <taxon>Eukaryota</taxon>
        <taxon>Metazoa</taxon>
        <taxon>Ecdysozoa</taxon>
        <taxon>Arthropoda</taxon>
        <taxon>Crustacea</taxon>
        <taxon>Branchiopoda</taxon>
        <taxon>Diplostraca</taxon>
        <taxon>Cladocera</taxon>
        <taxon>Anomopoda</taxon>
        <taxon>Daphniidae</taxon>
        <taxon>Daphnia</taxon>
    </lineage>
</organism>
<dbReference type="EMBL" id="GL734710">
    <property type="protein sequence ID" value="EFX61361.1"/>
    <property type="molecule type" value="Genomic_DNA"/>
</dbReference>
<dbReference type="OrthoDB" id="8961218at2759"/>
<dbReference type="InParanoid" id="E9I3S0"/>
<name>E9I3S0_DAPPU</name>
<evidence type="ECO:0000313" key="1">
    <source>
        <dbReference type="EMBL" id="EFX61361.1"/>
    </source>
</evidence>
<dbReference type="SUPFAM" id="SSF56219">
    <property type="entry name" value="DNase I-like"/>
    <property type="match status" value="1"/>
</dbReference>
<dbReference type="Proteomes" id="UP000000305">
    <property type="component" value="Unassembled WGS sequence"/>
</dbReference>
<dbReference type="HOGENOM" id="CLU_1092237_0_0_1"/>
<protein>
    <recommendedName>
        <fullName evidence="3">Endonuclease/exonuclease/phosphatase domain-containing protein</fullName>
    </recommendedName>
</protein>
<reference evidence="1 2" key="1">
    <citation type="journal article" date="2011" name="Science">
        <title>The ecoresponsive genome of Daphnia pulex.</title>
        <authorList>
            <person name="Colbourne J.K."/>
            <person name="Pfrender M.E."/>
            <person name="Gilbert D."/>
            <person name="Thomas W.K."/>
            <person name="Tucker A."/>
            <person name="Oakley T.H."/>
            <person name="Tokishita S."/>
            <person name="Aerts A."/>
            <person name="Arnold G.J."/>
            <person name="Basu M.K."/>
            <person name="Bauer D.J."/>
            <person name="Caceres C.E."/>
            <person name="Carmel L."/>
            <person name="Casola C."/>
            <person name="Choi J.H."/>
            <person name="Detter J.C."/>
            <person name="Dong Q."/>
            <person name="Dusheyko S."/>
            <person name="Eads B.D."/>
            <person name="Frohlich T."/>
            <person name="Geiler-Samerotte K.A."/>
            <person name="Gerlach D."/>
            <person name="Hatcher P."/>
            <person name="Jogdeo S."/>
            <person name="Krijgsveld J."/>
            <person name="Kriventseva E.V."/>
            <person name="Kultz D."/>
            <person name="Laforsch C."/>
            <person name="Lindquist E."/>
            <person name="Lopez J."/>
            <person name="Manak J.R."/>
            <person name="Muller J."/>
            <person name="Pangilinan J."/>
            <person name="Patwardhan R.P."/>
            <person name="Pitluck S."/>
            <person name="Pritham E.J."/>
            <person name="Rechtsteiner A."/>
            <person name="Rho M."/>
            <person name="Rogozin I.B."/>
            <person name="Sakarya O."/>
            <person name="Salamov A."/>
            <person name="Schaack S."/>
            <person name="Shapiro H."/>
            <person name="Shiga Y."/>
            <person name="Skalitzky C."/>
            <person name="Smith Z."/>
            <person name="Souvorov A."/>
            <person name="Sung W."/>
            <person name="Tang Z."/>
            <person name="Tsuchiya D."/>
            <person name="Tu H."/>
            <person name="Vos H."/>
            <person name="Wang M."/>
            <person name="Wolf Y.I."/>
            <person name="Yamagata H."/>
            <person name="Yamada T."/>
            <person name="Ye Y."/>
            <person name="Shaw J.R."/>
            <person name="Andrews J."/>
            <person name="Crease T.J."/>
            <person name="Tang H."/>
            <person name="Lucas S.M."/>
            <person name="Robertson H.M."/>
            <person name="Bork P."/>
            <person name="Koonin E.V."/>
            <person name="Zdobnov E.M."/>
            <person name="Grigoriev I.V."/>
            <person name="Lynch M."/>
            <person name="Boore J.L."/>
        </authorList>
    </citation>
    <scope>NUCLEOTIDE SEQUENCE [LARGE SCALE GENOMIC DNA]</scope>
</reference>
<keyword evidence="2" id="KW-1185">Reference proteome</keyword>
<accession>E9I3S0</accession>
<feature type="non-terminal residue" evidence="1">
    <location>
        <position position="255"/>
    </location>
</feature>